<protein>
    <recommendedName>
        <fullName evidence="3">LapB rubredoxin metal binding domain-containing protein</fullName>
    </recommendedName>
</protein>
<evidence type="ECO:0000313" key="2">
    <source>
        <dbReference type="Proteomes" id="UP001500033"/>
    </source>
</evidence>
<organism evidence="1 2">
    <name type="scientific">Streptomyces rhizosphaericus</name>
    <dbReference type="NCBI Taxonomy" id="114699"/>
    <lineage>
        <taxon>Bacteria</taxon>
        <taxon>Bacillati</taxon>
        <taxon>Actinomycetota</taxon>
        <taxon>Actinomycetes</taxon>
        <taxon>Kitasatosporales</taxon>
        <taxon>Streptomycetaceae</taxon>
        <taxon>Streptomyces</taxon>
        <taxon>Streptomyces violaceusniger group</taxon>
    </lineage>
</organism>
<sequence length="73" mass="7913">MRAIGLNRPRPLPHRGPSLLCSRCSTCWTGAEADCFSCGLPATQEYSHPHAALQALLITAGRTPALKPEQETR</sequence>
<proteinExistence type="predicted"/>
<reference evidence="1 2" key="1">
    <citation type="journal article" date="2019" name="Int. J. Syst. Evol. Microbiol.">
        <title>The Global Catalogue of Microorganisms (GCM) 10K type strain sequencing project: providing services to taxonomists for standard genome sequencing and annotation.</title>
        <authorList>
            <consortium name="The Broad Institute Genomics Platform"/>
            <consortium name="The Broad Institute Genome Sequencing Center for Infectious Disease"/>
            <person name="Wu L."/>
            <person name="Ma J."/>
        </authorList>
    </citation>
    <scope>NUCLEOTIDE SEQUENCE [LARGE SCALE GENOMIC DNA]</scope>
    <source>
        <strain evidence="1 2">JCM 11445</strain>
    </source>
</reference>
<dbReference type="EMBL" id="BAAAIE010000011">
    <property type="protein sequence ID" value="GAA0975065.1"/>
    <property type="molecule type" value="Genomic_DNA"/>
</dbReference>
<comment type="caution">
    <text evidence="1">The sequence shown here is derived from an EMBL/GenBank/DDBJ whole genome shotgun (WGS) entry which is preliminary data.</text>
</comment>
<evidence type="ECO:0008006" key="3">
    <source>
        <dbReference type="Google" id="ProtNLM"/>
    </source>
</evidence>
<accession>A0ABN1S5X3</accession>
<gene>
    <name evidence="1" type="ORF">GCM10009576_023260</name>
</gene>
<keyword evidence="2" id="KW-1185">Reference proteome</keyword>
<evidence type="ECO:0000313" key="1">
    <source>
        <dbReference type="EMBL" id="GAA0975065.1"/>
    </source>
</evidence>
<name>A0ABN1S5X3_9ACTN</name>
<dbReference type="Proteomes" id="UP001500033">
    <property type="component" value="Unassembled WGS sequence"/>
</dbReference>